<dbReference type="Gene3D" id="3.40.50.10140">
    <property type="entry name" value="Toll/interleukin-1 receptor homology (TIR) domain"/>
    <property type="match status" value="1"/>
</dbReference>
<organism evidence="2 3">
    <name type="scientific">Caballeronia cordobensis</name>
    <name type="common">Burkholderia cordobensis</name>
    <dbReference type="NCBI Taxonomy" id="1353886"/>
    <lineage>
        <taxon>Bacteria</taxon>
        <taxon>Pseudomonadati</taxon>
        <taxon>Pseudomonadota</taxon>
        <taxon>Betaproteobacteria</taxon>
        <taxon>Burkholderiales</taxon>
        <taxon>Burkholderiaceae</taxon>
        <taxon>Caballeronia</taxon>
    </lineage>
</organism>
<reference evidence="3" key="1">
    <citation type="submission" date="2016-01" db="EMBL/GenBank/DDBJ databases">
        <authorList>
            <person name="Peeters C."/>
        </authorList>
    </citation>
    <scope>NUCLEOTIDE SEQUENCE [LARGE SCALE GENOMIC DNA]</scope>
</reference>
<evidence type="ECO:0000313" key="3">
    <source>
        <dbReference type="Proteomes" id="UP000054740"/>
    </source>
</evidence>
<dbReference type="InterPro" id="IPR000157">
    <property type="entry name" value="TIR_dom"/>
</dbReference>
<dbReference type="Proteomes" id="UP000054740">
    <property type="component" value="Unassembled WGS sequence"/>
</dbReference>
<dbReference type="AlphaFoldDB" id="A0A158GFP3"/>
<gene>
    <name evidence="2" type="ORF">AWB70_01941</name>
</gene>
<name>A0A158GFP3_CABCO</name>
<keyword evidence="3" id="KW-1185">Reference proteome</keyword>
<dbReference type="SUPFAM" id="SSF52200">
    <property type="entry name" value="Toll/Interleukin receptor TIR domain"/>
    <property type="match status" value="1"/>
</dbReference>
<dbReference type="PROSITE" id="PS50104">
    <property type="entry name" value="TIR"/>
    <property type="match status" value="1"/>
</dbReference>
<protein>
    <recommendedName>
        <fullName evidence="1">TIR domain-containing protein</fullName>
    </recommendedName>
</protein>
<dbReference type="GO" id="GO:0007165">
    <property type="term" value="P:signal transduction"/>
    <property type="evidence" value="ECO:0007669"/>
    <property type="project" value="InterPro"/>
</dbReference>
<proteinExistence type="predicted"/>
<feature type="domain" description="TIR" evidence="1">
    <location>
        <begin position="327"/>
        <end position="457"/>
    </location>
</feature>
<accession>A0A158GFP3</accession>
<sequence>MRNRSGRCRTGVIDRFVGVSMAKNRLLYLHRRHFGLDGPDAIMGKLLYEALKADLDAAVTSHMIIPDSVSEGLPESILDDVITQSEFHRSGVNVVYLEGGLDSHCLTGFDGSDWKMSAPMIEEFARRGGIVVVADLDINIARSIDEDRFGRLFKAWFRREDGRQGNPIEIVDPGRCENSYWSEIWVDCEAARTHCAEWLQPIYNGLSTILVGGPLDLGNSQSWLANIVSHTMGTMCQDCWWEPPETGFDQHRLRYHPQSPMGGGSFGPFASVCQLGRGYLVAIAARVSSNYVTKKSHGNIEWIINIIRHLRAAVENHERLGSISRFRGVCLFLSHRSVDKPVVEAISDNLFKTGISTWLDKERMLPSDSLGLSLNAGLTESSHFTIFWSRHCKDAPWVHFELGSAISACIERRKPILVVALDDTPPPDSLAQFIRINGKGTPQETSRLIYDALAALVDRESLNRAKEASAVEQTDVGNAIASGKLNRRASTEVVGPFRRRRRKPR</sequence>
<dbReference type="EMBL" id="FCNY02000004">
    <property type="protein sequence ID" value="SAL30944.1"/>
    <property type="molecule type" value="Genomic_DNA"/>
</dbReference>
<evidence type="ECO:0000259" key="1">
    <source>
        <dbReference type="PROSITE" id="PS50104"/>
    </source>
</evidence>
<evidence type="ECO:0000313" key="2">
    <source>
        <dbReference type="EMBL" id="SAL30944.1"/>
    </source>
</evidence>
<dbReference type="Pfam" id="PF13676">
    <property type="entry name" value="TIR_2"/>
    <property type="match status" value="1"/>
</dbReference>
<dbReference type="InterPro" id="IPR035897">
    <property type="entry name" value="Toll_tir_struct_dom_sf"/>
</dbReference>